<organism evidence="2 3">
    <name type="scientific">Ancylobacter amanitiformis</name>
    <dbReference type="NCBI Taxonomy" id="217069"/>
    <lineage>
        <taxon>Bacteria</taxon>
        <taxon>Pseudomonadati</taxon>
        <taxon>Pseudomonadota</taxon>
        <taxon>Alphaproteobacteria</taxon>
        <taxon>Hyphomicrobiales</taxon>
        <taxon>Xanthobacteraceae</taxon>
        <taxon>Ancylobacter</taxon>
    </lineage>
</organism>
<dbReference type="Proteomes" id="UP001235094">
    <property type="component" value="Unassembled WGS sequence"/>
</dbReference>
<gene>
    <name evidence="2" type="ORF">QOZ99_003641</name>
</gene>
<evidence type="ECO:0000259" key="1">
    <source>
        <dbReference type="Pfam" id="PF14130"/>
    </source>
</evidence>
<protein>
    <recommendedName>
        <fullName evidence="1">CD-NTase associated protein 4-like DNA endonuclease domain-containing protein</fullName>
    </recommendedName>
</protein>
<evidence type="ECO:0000313" key="2">
    <source>
        <dbReference type="EMBL" id="MDQ0512729.1"/>
    </source>
</evidence>
<name>A0ABU0LVL8_9HYPH</name>
<feature type="domain" description="CD-NTase associated protein 4-like DNA endonuclease" evidence="1">
    <location>
        <begin position="4"/>
        <end position="98"/>
    </location>
</feature>
<proteinExistence type="predicted"/>
<keyword evidence="3" id="KW-1185">Reference proteome</keyword>
<evidence type="ECO:0000313" key="3">
    <source>
        <dbReference type="Proteomes" id="UP001235094"/>
    </source>
</evidence>
<dbReference type="Pfam" id="PF14130">
    <property type="entry name" value="Cap4_nuclease"/>
    <property type="match status" value="1"/>
</dbReference>
<dbReference type="InterPro" id="IPR025382">
    <property type="entry name" value="Cap4-like_endonuclease_dom"/>
</dbReference>
<dbReference type="EMBL" id="JAUSVR010000015">
    <property type="protein sequence ID" value="MDQ0512729.1"/>
    <property type="molecule type" value="Genomic_DNA"/>
</dbReference>
<accession>A0ABU0LVL8</accession>
<sequence>MIEDANLLKVHCETHDDLVLARAAGSGAERIAEYVQVKAEESDQLWTVATLCEKKKSLNSSLFERSLARDRHSETARFRIVTLRPPASALEPLTYPADSEFRSLECEAMKELHEELGRRFPGAQSPKGNDSSYWLVHCRWDPRYDLQTVIKDNQRRLFALGNRAGCVLLIEQITTLLEELRTMAKAASDLKWVPHRAKKIITRGFMLNWWSDKLREIVEGAAQKSGGKLADKLVAAGVSADIVGLAVELRRDYASLIRSPRYMESDEIREFQGRVKSDALTLRTRLMSGALKLDGAQFHARCVEQMDLINANRPAGFPDQSAFLKGCLYDIADRCLLRFEPPAL</sequence>
<comment type="caution">
    <text evidence="2">The sequence shown here is derived from an EMBL/GenBank/DDBJ whole genome shotgun (WGS) entry which is preliminary data.</text>
</comment>
<reference evidence="2 3" key="1">
    <citation type="submission" date="2023-07" db="EMBL/GenBank/DDBJ databases">
        <title>Genomic Encyclopedia of Type Strains, Phase IV (KMG-IV): sequencing the most valuable type-strain genomes for metagenomic binning, comparative biology and taxonomic classification.</title>
        <authorList>
            <person name="Goeker M."/>
        </authorList>
    </citation>
    <scope>NUCLEOTIDE SEQUENCE [LARGE SCALE GENOMIC DNA]</scope>
    <source>
        <strain evidence="2 3">DSM 15561</strain>
    </source>
</reference>
<dbReference type="RefSeq" id="WP_306891398.1">
    <property type="nucleotide sequence ID" value="NZ_JAUSVR010000015.1"/>
</dbReference>